<evidence type="ECO:0000256" key="4">
    <source>
        <dbReference type="PIRSR" id="PIRSR603782-2"/>
    </source>
</evidence>
<dbReference type="EMBL" id="JAAGNX010000001">
    <property type="protein sequence ID" value="NDV61105.1"/>
    <property type="molecule type" value="Genomic_DNA"/>
</dbReference>
<keyword evidence="2 3" id="KW-0186">Copper</keyword>
<sequence length="191" mass="21158">MKILHRSSTCIPQALLCALLLAAPGITSGEIVREGDRSPTPSLISERNQPITLVGERQTLITFIFTRCAAMEFCPRMAKQFEDVQEAIQEKGYTGLRLLSISLDPEFDRPELLKEYAKAVGADPATWNFATADTATIDSLTRDFRVHRNKDGGILNHTLCTALISPDGTIKRIWRGNAWTTEEVLEAVGIE</sequence>
<dbReference type="Gene3D" id="3.40.30.10">
    <property type="entry name" value="Glutaredoxin"/>
    <property type="match status" value="1"/>
</dbReference>
<dbReference type="Proteomes" id="UP000478417">
    <property type="component" value="Unassembled WGS sequence"/>
</dbReference>
<evidence type="ECO:0000259" key="6">
    <source>
        <dbReference type="PROSITE" id="PS51352"/>
    </source>
</evidence>
<feature type="chain" id="PRO_5025693237" evidence="5">
    <location>
        <begin position="23"/>
        <end position="191"/>
    </location>
</feature>
<feature type="binding site" evidence="3">
    <location>
        <position position="68"/>
    </location>
    <ligand>
        <name>Cu cation</name>
        <dbReference type="ChEBI" id="CHEBI:23378"/>
    </ligand>
</feature>
<feature type="disulfide bond" description="Redox-active" evidence="4">
    <location>
        <begin position="68"/>
        <end position="74"/>
    </location>
</feature>
<protein>
    <submittedName>
        <fullName evidence="7">SCO family protein</fullName>
    </submittedName>
</protein>
<dbReference type="RefSeq" id="WP_163961737.1">
    <property type="nucleotide sequence ID" value="NZ_JAAGNX010000001.1"/>
</dbReference>
<gene>
    <name evidence="7" type="ORF">G0Q06_01435</name>
</gene>
<evidence type="ECO:0000313" key="7">
    <source>
        <dbReference type="EMBL" id="NDV61105.1"/>
    </source>
</evidence>
<dbReference type="SUPFAM" id="SSF52833">
    <property type="entry name" value="Thioredoxin-like"/>
    <property type="match status" value="1"/>
</dbReference>
<feature type="binding site" evidence="3">
    <location>
        <position position="74"/>
    </location>
    <ligand>
        <name>Cu cation</name>
        <dbReference type="ChEBI" id="CHEBI:23378"/>
    </ligand>
</feature>
<evidence type="ECO:0000256" key="5">
    <source>
        <dbReference type="SAM" id="SignalP"/>
    </source>
</evidence>
<dbReference type="InterPro" id="IPR003782">
    <property type="entry name" value="SCO1/SenC"/>
</dbReference>
<proteinExistence type="inferred from homology"/>
<dbReference type="InterPro" id="IPR036249">
    <property type="entry name" value="Thioredoxin-like_sf"/>
</dbReference>
<evidence type="ECO:0000256" key="2">
    <source>
        <dbReference type="ARBA" id="ARBA00023008"/>
    </source>
</evidence>
<feature type="domain" description="Thioredoxin" evidence="6">
    <location>
        <begin position="32"/>
        <end position="191"/>
    </location>
</feature>
<accession>A0A6B2M026</accession>
<dbReference type="PANTHER" id="PTHR12151:SF25">
    <property type="entry name" value="LINALOOL DEHYDRATASE_ISOMERASE DOMAIN-CONTAINING PROTEIN"/>
    <property type="match status" value="1"/>
</dbReference>
<comment type="similarity">
    <text evidence="1">Belongs to the SCO1/2 family.</text>
</comment>
<dbReference type="Pfam" id="PF02630">
    <property type="entry name" value="SCO1-SenC"/>
    <property type="match status" value="1"/>
</dbReference>
<keyword evidence="4" id="KW-1015">Disulfide bond</keyword>
<dbReference type="PANTHER" id="PTHR12151">
    <property type="entry name" value="ELECTRON TRANSPORT PROTIN SCO1/SENC FAMILY MEMBER"/>
    <property type="match status" value="1"/>
</dbReference>
<name>A0A6B2M026_9BACT</name>
<keyword evidence="5" id="KW-0732">Signal</keyword>
<feature type="signal peptide" evidence="5">
    <location>
        <begin position="1"/>
        <end position="22"/>
    </location>
</feature>
<evidence type="ECO:0000256" key="3">
    <source>
        <dbReference type="PIRSR" id="PIRSR603782-1"/>
    </source>
</evidence>
<comment type="caution">
    <text evidence="7">The sequence shown here is derived from an EMBL/GenBank/DDBJ whole genome shotgun (WGS) entry which is preliminary data.</text>
</comment>
<dbReference type="PROSITE" id="PS51352">
    <property type="entry name" value="THIOREDOXIN_2"/>
    <property type="match status" value="1"/>
</dbReference>
<dbReference type="GO" id="GO:0046872">
    <property type="term" value="F:metal ion binding"/>
    <property type="evidence" value="ECO:0007669"/>
    <property type="project" value="UniProtKB-KW"/>
</dbReference>
<dbReference type="AlphaFoldDB" id="A0A6B2M026"/>
<dbReference type="InterPro" id="IPR013766">
    <property type="entry name" value="Thioredoxin_domain"/>
</dbReference>
<keyword evidence="3" id="KW-0479">Metal-binding</keyword>
<evidence type="ECO:0000313" key="8">
    <source>
        <dbReference type="Proteomes" id="UP000478417"/>
    </source>
</evidence>
<organism evidence="7 8">
    <name type="scientific">Oceanipulchritudo coccoides</name>
    <dbReference type="NCBI Taxonomy" id="2706888"/>
    <lineage>
        <taxon>Bacteria</taxon>
        <taxon>Pseudomonadati</taxon>
        <taxon>Verrucomicrobiota</taxon>
        <taxon>Opitutia</taxon>
        <taxon>Puniceicoccales</taxon>
        <taxon>Oceanipulchritudinaceae</taxon>
        <taxon>Oceanipulchritudo</taxon>
    </lineage>
</organism>
<keyword evidence="8" id="KW-1185">Reference proteome</keyword>
<feature type="binding site" evidence="3">
    <location>
        <position position="157"/>
    </location>
    <ligand>
        <name>Cu cation</name>
        <dbReference type="ChEBI" id="CHEBI:23378"/>
    </ligand>
</feature>
<dbReference type="CDD" id="cd02968">
    <property type="entry name" value="SCO"/>
    <property type="match status" value="1"/>
</dbReference>
<evidence type="ECO:0000256" key="1">
    <source>
        <dbReference type="ARBA" id="ARBA00010996"/>
    </source>
</evidence>
<reference evidence="7 8" key="1">
    <citation type="submission" date="2020-02" db="EMBL/GenBank/DDBJ databases">
        <title>Albibacoteraceae fam. nov., the first described family within the subdivision 4 Verrucomicrobia.</title>
        <authorList>
            <person name="Xi F."/>
        </authorList>
    </citation>
    <scope>NUCLEOTIDE SEQUENCE [LARGE SCALE GENOMIC DNA]</scope>
    <source>
        <strain evidence="7 8">CK1056</strain>
    </source>
</reference>